<dbReference type="Pfam" id="PF03004">
    <property type="entry name" value="Transposase_24"/>
    <property type="match status" value="1"/>
</dbReference>
<accession>A0A151QVF4</accession>
<feature type="region of interest" description="Disordered" evidence="1">
    <location>
        <begin position="225"/>
        <end position="258"/>
    </location>
</feature>
<protein>
    <submittedName>
        <fullName evidence="2">Uncharacterized protein</fullName>
    </submittedName>
</protein>
<keyword evidence="3" id="KW-1185">Reference proteome</keyword>
<dbReference type="Proteomes" id="UP000075243">
    <property type="component" value="Unassembled WGS sequence"/>
</dbReference>
<dbReference type="PANTHER" id="PTHR33144">
    <property type="entry name" value="OS10G0409366 PROTEIN-RELATED"/>
    <property type="match status" value="1"/>
</dbReference>
<organism evidence="2 3">
    <name type="scientific">Cajanus cajan</name>
    <name type="common">Pigeon pea</name>
    <name type="synonym">Cajanus indicus</name>
    <dbReference type="NCBI Taxonomy" id="3821"/>
    <lineage>
        <taxon>Eukaryota</taxon>
        <taxon>Viridiplantae</taxon>
        <taxon>Streptophyta</taxon>
        <taxon>Embryophyta</taxon>
        <taxon>Tracheophyta</taxon>
        <taxon>Spermatophyta</taxon>
        <taxon>Magnoliopsida</taxon>
        <taxon>eudicotyledons</taxon>
        <taxon>Gunneridae</taxon>
        <taxon>Pentapetalae</taxon>
        <taxon>rosids</taxon>
        <taxon>fabids</taxon>
        <taxon>Fabales</taxon>
        <taxon>Fabaceae</taxon>
        <taxon>Papilionoideae</taxon>
        <taxon>50 kb inversion clade</taxon>
        <taxon>NPAAA clade</taxon>
        <taxon>indigoferoid/millettioid clade</taxon>
        <taxon>Phaseoleae</taxon>
        <taxon>Cajanus</taxon>
    </lineage>
</organism>
<reference evidence="2" key="1">
    <citation type="journal article" date="2012" name="Nat. Biotechnol.">
        <title>Draft genome sequence of pigeonpea (Cajanus cajan), an orphan legume crop of resource-poor farmers.</title>
        <authorList>
            <person name="Varshney R.K."/>
            <person name="Chen W."/>
            <person name="Li Y."/>
            <person name="Bharti A.K."/>
            <person name="Saxena R.K."/>
            <person name="Schlueter J.A."/>
            <person name="Donoghue M.T."/>
            <person name="Azam S."/>
            <person name="Fan G."/>
            <person name="Whaley A.M."/>
            <person name="Farmer A.D."/>
            <person name="Sheridan J."/>
            <person name="Iwata A."/>
            <person name="Tuteja R."/>
            <person name="Penmetsa R.V."/>
            <person name="Wu W."/>
            <person name="Upadhyaya H.D."/>
            <person name="Yang S.P."/>
            <person name="Shah T."/>
            <person name="Saxena K.B."/>
            <person name="Michael T."/>
            <person name="McCombie W.R."/>
            <person name="Yang B."/>
            <person name="Zhang G."/>
            <person name="Yang H."/>
            <person name="Wang J."/>
            <person name="Spillane C."/>
            <person name="Cook D.R."/>
            <person name="May G.D."/>
            <person name="Xu X."/>
            <person name="Jackson S.A."/>
        </authorList>
    </citation>
    <scope>NUCLEOTIDE SEQUENCE [LARGE SCALE GENOMIC DNA]</scope>
</reference>
<sequence length="258" mass="29132">GNNIDVYLKPLVEELRELWNGVDKLQAHRYVLLNFTIVTPFVDHANVDDETARLHVGRESTQCWTIEAIEYKLYQIFLLLSYFIVKNSEETIKKTKVKVMGVNSLPRELRISVDFDDQGQAIGEAQALLAGFLGTLAADCKLFPMDYDRWYGPSCIPKAYFDDCFETILKELCRRNKEIQSKQVIPHTSGSKVNPRRRNELLLEIEKVPSRGQLYIETHKRKDGSFVNDAAKTSGPNDASSVPNPPLDARGSSGASNP</sequence>
<name>A0A151QVF4_CAJCA</name>
<proteinExistence type="predicted"/>
<dbReference type="EMBL" id="KQ484619">
    <property type="protein sequence ID" value="KYP34348.1"/>
    <property type="molecule type" value="Genomic_DNA"/>
</dbReference>
<dbReference type="AlphaFoldDB" id="A0A151QVF4"/>
<evidence type="ECO:0000313" key="3">
    <source>
        <dbReference type="Proteomes" id="UP000075243"/>
    </source>
</evidence>
<dbReference type="PANTHER" id="PTHR33144:SF45">
    <property type="entry name" value="TRANSPOSASE TNP1_EN_SPM-LIKE DOMAIN-CONTAINING PROTEIN"/>
    <property type="match status" value="1"/>
</dbReference>
<dbReference type="Gramene" id="C.cajan_42175.t">
    <property type="protein sequence ID" value="C.cajan_42175.t"/>
    <property type="gene ID" value="C.cajan_42175"/>
</dbReference>
<gene>
    <name evidence="2" type="ORF">KK1_044716</name>
</gene>
<evidence type="ECO:0000313" key="2">
    <source>
        <dbReference type="EMBL" id="KYP34348.1"/>
    </source>
</evidence>
<dbReference type="STRING" id="3821.A0A151QVF4"/>
<evidence type="ECO:0000256" key="1">
    <source>
        <dbReference type="SAM" id="MobiDB-lite"/>
    </source>
</evidence>
<dbReference type="InterPro" id="IPR004252">
    <property type="entry name" value="Probable_transposase_24"/>
</dbReference>
<feature type="non-terminal residue" evidence="2">
    <location>
        <position position="1"/>
    </location>
</feature>